<evidence type="ECO:0000256" key="1">
    <source>
        <dbReference type="PROSITE-ProRule" id="PRU00024"/>
    </source>
</evidence>
<proteinExistence type="predicted"/>
<dbReference type="PROSITE" id="PS50119">
    <property type="entry name" value="ZF_BBOX"/>
    <property type="match status" value="1"/>
</dbReference>
<comment type="caution">
    <text evidence="4">The sequence shown here is derived from an EMBL/GenBank/DDBJ whole genome shotgun (WGS) entry which is preliminary data.</text>
</comment>
<dbReference type="SUPFAM" id="SSF57845">
    <property type="entry name" value="B-box zinc-binding domain"/>
    <property type="match status" value="1"/>
</dbReference>
<dbReference type="GO" id="GO:0008270">
    <property type="term" value="F:zinc ion binding"/>
    <property type="evidence" value="ECO:0007669"/>
    <property type="project" value="UniProtKB-KW"/>
</dbReference>
<dbReference type="InterPro" id="IPR047153">
    <property type="entry name" value="TRIM45/56/19-like"/>
</dbReference>
<protein>
    <recommendedName>
        <fullName evidence="3">B box-type domain-containing protein</fullName>
    </recommendedName>
</protein>
<name>A0A9D4C873_DREPO</name>
<reference evidence="4" key="1">
    <citation type="journal article" date="2019" name="bioRxiv">
        <title>The Genome of the Zebra Mussel, Dreissena polymorpha: A Resource for Invasive Species Research.</title>
        <authorList>
            <person name="McCartney M.A."/>
            <person name="Auch B."/>
            <person name="Kono T."/>
            <person name="Mallez S."/>
            <person name="Zhang Y."/>
            <person name="Obille A."/>
            <person name="Becker A."/>
            <person name="Abrahante J.E."/>
            <person name="Garbe J."/>
            <person name="Badalamenti J.P."/>
            <person name="Herman A."/>
            <person name="Mangelson H."/>
            <person name="Liachko I."/>
            <person name="Sullivan S."/>
            <person name="Sone E.D."/>
            <person name="Koren S."/>
            <person name="Silverstein K.A.T."/>
            <person name="Beckman K.B."/>
            <person name="Gohl D.M."/>
        </authorList>
    </citation>
    <scope>NUCLEOTIDE SEQUENCE</scope>
    <source>
        <strain evidence="4">Duluth1</strain>
        <tissue evidence="4">Whole animal</tissue>
    </source>
</reference>
<keyword evidence="1" id="KW-0863">Zinc-finger</keyword>
<sequence length="341" mass="39992">MAGMKEETALIKCGPCLFESKTVEPRYFCVDCLEYLCTECIRDHRRNKSSREHKILEEEQFPMDVKLFEEMTKLSDCTKHTGIKIDQYCPTHDVLICRYCLQNDHRLCEGLSDISCVLEDVSRRKNVEQHMHDLRSKCKAITTEMMQTLEEAQNDINKVQKDINDFFHILKYNIDILEKTLNERVENETQRLRLSEQRMSNLEKKASYYTNLHTITSKYGTSRQGIALNFKVSTLLKELETNDFVKSLRDKQIQFIQPTKVEDVILMLQQFDVVFKRTANQDSELCSDEASLYEDAVEFIEPTIGDDAKQMVENLSTCEKEPSKNMRHLQIMDDRIRLLKV</sequence>
<dbReference type="PANTHER" id="PTHR25462:SF296">
    <property type="entry name" value="MEIOTIC P26, ISOFORM F"/>
    <property type="match status" value="1"/>
</dbReference>
<feature type="coiled-coil region" evidence="2">
    <location>
        <begin position="142"/>
        <end position="205"/>
    </location>
</feature>
<evidence type="ECO:0000256" key="2">
    <source>
        <dbReference type="SAM" id="Coils"/>
    </source>
</evidence>
<gene>
    <name evidence="4" type="ORF">DPMN_062094</name>
</gene>
<dbReference type="AlphaFoldDB" id="A0A9D4C873"/>
<dbReference type="PANTHER" id="PTHR25462">
    <property type="entry name" value="BONUS, ISOFORM C-RELATED"/>
    <property type="match status" value="1"/>
</dbReference>
<keyword evidence="2" id="KW-0175">Coiled coil</keyword>
<dbReference type="Proteomes" id="UP000828390">
    <property type="component" value="Unassembled WGS sequence"/>
</dbReference>
<keyword evidence="5" id="KW-1185">Reference proteome</keyword>
<evidence type="ECO:0000259" key="3">
    <source>
        <dbReference type="PROSITE" id="PS50119"/>
    </source>
</evidence>
<evidence type="ECO:0000313" key="4">
    <source>
        <dbReference type="EMBL" id="KAH3719262.1"/>
    </source>
</evidence>
<dbReference type="InterPro" id="IPR000315">
    <property type="entry name" value="Znf_B-box"/>
</dbReference>
<reference evidence="4" key="2">
    <citation type="submission" date="2020-11" db="EMBL/GenBank/DDBJ databases">
        <authorList>
            <person name="McCartney M.A."/>
            <person name="Auch B."/>
            <person name="Kono T."/>
            <person name="Mallez S."/>
            <person name="Becker A."/>
            <person name="Gohl D.M."/>
            <person name="Silverstein K.A.T."/>
            <person name="Koren S."/>
            <person name="Bechman K.B."/>
            <person name="Herman A."/>
            <person name="Abrahante J.E."/>
            <person name="Garbe J."/>
        </authorList>
    </citation>
    <scope>NUCLEOTIDE SEQUENCE</scope>
    <source>
        <strain evidence="4">Duluth1</strain>
        <tissue evidence="4">Whole animal</tissue>
    </source>
</reference>
<accession>A0A9D4C873</accession>
<organism evidence="4 5">
    <name type="scientific">Dreissena polymorpha</name>
    <name type="common">Zebra mussel</name>
    <name type="synonym">Mytilus polymorpha</name>
    <dbReference type="NCBI Taxonomy" id="45954"/>
    <lineage>
        <taxon>Eukaryota</taxon>
        <taxon>Metazoa</taxon>
        <taxon>Spiralia</taxon>
        <taxon>Lophotrochozoa</taxon>
        <taxon>Mollusca</taxon>
        <taxon>Bivalvia</taxon>
        <taxon>Autobranchia</taxon>
        <taxon>Heteroconchia</taxon>
        <taxon>Euheterodonta</taxon>
        <taxon>Imparidentia</taxon>
        <taxon>Neoheterodontei</taxon>
        <taxon>Myida</taxon>
        <taxon>Dreissenoidea</taxon>
        <taxon>Dreissenidae</taxon>
        <taxon>Dreissena</taxon>
    </lineage>
</organism>
<dbReference type="EMBL" id="JAIWYP010000013">
    <property type="protein sequence ID" value="KAH3719262.1"/>
    <property type="molecule type" value="Genomic_DNA"/>
</dbReference>
<keyword evidence="1" id="KW-0479">Metal-binding</keyword>
<evidence type="ECO:0000313" key="5">
    <source>
        <dbReference type="Proteomes" id="UP000828390"/>
    </source>
</evidence>
<keyword evidence="1" id="KW-0862">Zinc</keyword>
<dbReference type="Gene3D" id="3.30.160.60">
    <property type="entry name" value="Classic Zinc Finger"/>
    <property type="match status" value="1"/>
</dbReference>
<feature type="domain" description="B box-type" evidence="3">
    <location>
        <begin position="16"/>
        <end position="58"/>
    </location>
</feature>
<dbReference type="OrthoDB" id="6094186at2759"/>